<dbReference type="EMBL" id="VSSQ01123327">
    <property type="protein sequence ID" value="MPN54767.1"/>
    <property type="molecule type" value="Genomic_DNA"/>
</dbReference>
<sequence length="80" mass="9613">MSKRLHKTSYKEDFLRDLERILDILAHEILTGENTEFQSVIKSFNEKIGFDFSDLDKPIVYHIITRYRVYNTLYDLDVKI</sequence>
<dbReference type="AlphaFoldDB" id="A0A645IUD8"/>
<name>A0A645IUD8_9ZZZZ</name>
<gene>
    <name evidence="1" type="ORF">SDC9_202444</name>
</gene>
<protein>
    <submittedName>
        <fullName evidence="1">Uncharacterized protein</fullName>
    </submittedName>
</protein>
<evidence type="ECO:0000313" key="1">
    <source>
        <dbReference type="EMBL" id="MPN54767.1"/>
    </source>
</evidence>
<reference evidence="1" key="1">
    <citation type="submission" date="2019-08" db="EMBL/GenBank/DDBJ databases">
        <authorList>
            <person name="Kucharzyk K."/>
            <person name="Murdoch R.W."/>
            <person name="Higgins S."/>
            <person name="Loffler F."/>
        </authorList>
    </citation>
    <scope>NUCLEOTIDE SEQUENCE</scope>
</reference>
<organism evidence="1">
    <name type="scientific">bioreactor metagenome</name>
    <dbReference type="NCBI Taxonomy" id="1076179"/>
    <lineage>
        <taxon>unclassified sequences</taxon>
        <taxon>metagenomes</taxon>
        <taxon>ecological metagenomes</taxon>
    </lineage>
</organism>
<accession>A0A645IUD8</accession>
<proteinExistence type="predicted"/>
<comment type="caution">
    <text evidence="1">The sequence shown here is derived from an EMBL/GenBank/DDBJ whole genome shotgun (WGS) entry which is preliminary data.</text>
</comment>